<proteinExistence type="predicted"/>
<feature type="non-terminal residue" evidence="2">
    <location>
        <position position="78"/>
    </location>
</feature>
<keyword evidence="1" id="KW-1133">Transmembrane helix</keyword>
<comment type="caution">
    <text evidence="2">The sequence shown here is derived from an EMBL/GenBank/DDBJ whole genome shotgun (WGS) entry which is preliminary data.</text>
</comment>
<protein>
    <recommendedName>
        <fullName evidence="3">Tetratricopeptide repeat-like domain-containing protein</fullName>
    </recommendedName>
</protein>
<reference evidence="2" key="1">
    <citation type="journal article" date="2015" name="Nature">
        <title>Complex archaea that bridge the gap between prokaryotes and eukaryotes.</title>
        <authorList>
            <person name="Spang A."/>
            <person name="Saw J.H."/>
            <person name="Jorgensen S.L."/>
            <person name="Zaremba-Niedzwiedzka K."/>
            <person name="Martijn J."/>
            <person name="Lind A.E."/>
            <person name="van Eijk R."/>
            <person name="Schleper C."/>
            <person name="Guy L."/>
            <person name="Ettema T.J."/>
        </authorList>
    </citation>
    <scope>NUCLEOTIDE SEQUENCE</scope>
</reference>
<evidence type="ECO:0000313" key="2">
    <source>
        <dbReference type="EMBL" id="KKK62940.1"/>
    </source>
</evidence>
<dbReference type="AlphaFoldDB" id="A0A0F8XP49"/>
<gene>
    <name evidence="2" type="ORF">LCGC14_2999320</name>
</gene>
<dbReference type="EMBL" id="LAZR01061751">
    <property type="protein sequence ID" value="KKK62940.1"/>
    <property type="molecule type" value="Genomic_DNA"/>
</dbReference>
<keyword evidence="1" id="KW-0472">Membrane</keyword>
<evidence type="ECO:0008006" key="3">
    <source>
        <dbReference type="Google" id="ProtNLM"/>
    </source>
</evidence>
<evidence type="ECO:0000256" key="1">
    <source>
        <dbReference type="SAM" id="Phobius"/>
    </source>
</evidence>
<name>A0A0F8XP49_9ZZZZ</name>
<organism evidence="2">
    <name type="scientific">marine sediment metagenome</name>
    <dbReference type="NCBI Taxonomy" id="412755"/>
    <lineage>
        <taxon>unclassified sequences</taxon>
        <taxon>metagenomes</taxon>
        <taxon>ecological metagenomes</taxon>
    </lineage>
</organism>
<keyword evidence="1" id="KW-0812">Transmembrane</keyword>
<feature type="transmembrane region" description="Helical" evidence="1">
    <location>
        <begin position="27"/>
        <end position="44"/>
    </location>
</feature>
<sequence>MSNTDSFIDEVTEEVRRERLFGFLRRYGWIAVLAVVLIVGGAAYNEWRNASERAEAQAFGDALLAALEADSPEARRTA</sequence>
<accession>A0A0F8XP49</accession>